<organism evidence="3 5">
    <name type="scientific">Legionella birminghamensis</name>
    <dbReference type="NCBI Taxonomy" id="28083"/>
    <lineage>
        <taxon>Bacteria</taxon>
        <taxon>Pseudomonadati</taxon>
        <taxon>Pseudomonadota</taxon>
        <taxon>Gammaproteobacteria</taxon>
        <taxon>Legionellales</taxon>
        <taxon>Legionellaceae</taxon>
        <taxon>Legionella</taxon>
    </lineage>
</organism>
<dbReference type="AlphaFoldDB" id="A0A378I906"/>
<feature type="transmembrane region" description="Helical" evidence="1">
    <location>
        <begin position="15"/>
        <end position="33"/>
    </location>
</feature>
<evidence type="ECO:0000313" key="2">
    <source>
        <dbReference type="EMBL" id="KTC68070.1"/>
    </source>
</evidence>
<accession>A0A378I906</accession>
<keyword evidence="4" id="KW-1185">Reference proteome</keyword>
<keyword evidence="1" id="KW-0472">Membrane</keyword>
<keyword evidence="1" id="KW-0812">Transmembrane</keyword>
<name>A0A378I906_9GAMM</name>
<dbReference type="EMBL" id="UGNW01000001">
    <property type="protein sequence ID" value="STX31220.1"/>
    <property type="molecule type" value="Genomic_DNA"/>
</dbReference>
<dbReference type="Proteomes" id="UP000054735">
    <property type="component" value="Unassembled WGS sequence"/>
</dbReference>
<dbReference type="OrthoDB" id="5637501at2"/>
<protein>
    <submittedName>
        <fullName evidence="3">Integral membrane protein (PIN domain superfamily)</fullName>
    </submittedName>
</protein>
<dbReference type="EMBL" id="LNXT01000048">
    <property type="protein sequence ID" value="KTC68070.1"/>
    <property type="molecule type" value="Genomic_DNA"/>
</dbReference>
<evidence type="ECO:0000313" key="3">
    <source>
        <dbReference type="EMBL" id="STX31220.1"/>
    </source>
</evidence>
<dbReference type="Proteomes" id="UP000255066">
    <property type="component" value="Unassembled WGS sequence"/>
</dbReference>
<evidence type="ECO:0000256" key="1">
    <source>
        <dbReference type="SAM" id="Phobius"/>
    </source>
</evidence>
<proteinExistence type="predicted"/>
<dbReference type="RefSeq" id="WP_058524666.1">
    <property type="nucleotide sequence ID" value="NZ_CAAAHV010000013.1"/>
</dbReference>
<feature type="transmembrane region" description="Helical" evidence="1">
    <location>
        <begin position="105"/>
        <end position="125"/>
    </location>
</feature>
<reference evidence="2 4" key="1">
    <citation type="submission" date="2015-11" db="EMBL/GenBank/DDBJ databases">
        <title>Genomic analysis of 38 Legionella species identifies large and diverse effector repertoires.</title>
        <authorList>
            <person name="Burstein D."/>
            <person name="Amaro F."/>
            <person name="Zusman T."/>
            <person name="Lifshitz Z."/>
            <person name="Cohen O."/>
            <person name="Gilbert J.A."/>
            <person name="Pupko T."/>
            <person name="Shuman H.A."/>
            <person name="Segal G."/>
        </authorList>
    </citation>
    <scope>NUCLEOTIDE SEQUENCE [LARGE SCALE GENOMIC DNA]</scope>
    <source>
        <strain evidence="2 4">CDC#1407-AL-14</strain>
    </source>
</reference>
<feature type="transmembrane region" description="Helical" evidence="1">
    <location>
        <begin position="45"/>
        <end position="68"/>
    </location>
</feature>
<reference evidence="3 5" key="2">
    <citation type="submission" date="2018-06" db="EMBL/GenBank/DDBJ databases">
        <authorList>
            <consortium name="Pathogen Informatics"/>
            <person name="Doyle S."/>
        </authorList>
    </citation>
    <scope>NUCLEOTIDE SEQUENCE [LARGE SCALE GENOMIC DNA]</scope>
    <source>
        <strain evidence="3 5">NCTC12437</strain>
    </source>
</reference>
<gene>
    <name evidence="2" type="ORF">Lbir_2672</name>
    <name evidence="3" type="ORF">NCTC12437_00991</name>
</gene>
<keyword evidence="1" id="KW-1133">Transmembrane helix</keyword>
<sequence>MITVPFHTLLIEQVLGLYLLIVALILIARGPYYQELMKRVGTNSGWILVGASFSLVFGLIMVVIHNIWEWDYELLVTVIAWLIVVKSILWLAFPESMLGIAQRVYSGGSYYVIMALVGILGVFLISHGFQAFNGNFHIMNW</sequence>
<feature type="transmembrane region" description="Helical" evidence="1">
    <location>
        <begin position="74"/>
        <end position="93"/>
    </location>
</feature>
<evidence type="ECO:0000313" key="4">
    <source>
        <dbReference type="Proteomes" id="UP000054735"/>
    </source>
</evidence>
<dbReference type="STRING" id="28083.Lbir_2672"/>
<evidence type="ECO:0000313" key="5">
    <source>
        <dbReference type="Proteomes" id="UP000255066"/>
    </source>
</evidence>